<dbReference type="RefSeq" id="WP_129440087.1">
    <property type="nucleotide sequence ID" value="NZ_CP035492.1"/>
</dbReference>
<evidence type="ECO:0000256" key="1">
    <source>
        <dbReference type="SAM" id="Phobius"/>
    </source>
</evidence>
<dbReference type="EMBL" id="CP035492">
    <property type="protein sequence ID" value="QAY66469.1"/>
    <property type="molecule type" value="Genomic_DNA"/>
</dbReference>
<protein>
    <submittedName>
        <fullName evidence="2">Signal peptide protein</fullName>
    </submittedName>
</protein>
<keyword evidence="1" id="KW-0812">Transmembrane</keyword>
<proteinExistence type="predicted"/>
<dbReference type="AlphaFoldDB" id="A0A4P6EXJ3"/>
<keyword evidence="3" id="KW-1185">Reference proteome</keyword>
<dbReference type="OrthoDB" id="2657395at2"/>
<dbReference type="Proteomes" id="UP000293568">
    <property type="component" value="Chromosome"/>
</dbReference>
<evidence type="ECO:0000313" key="3">
    <source>
        <dbReference type="Proteomes" id="UP000293568"/>
    </source>
</evidence>
<sequence>MMQYGNGYNRGGGDRNNRPASMLVGGILLVVFIAFAFNSCSNDRYSSDSAISWSTETSAIPQDTATVQADETDPSTVPWDYRIVEGEVSDLIGSDMTVLPDNEMLPNDNNYATGDKLYTLQYMSADMMTGSDGRNDVTLSAWRTIKSFPTKEAAEQDLEKLKVRITTETKLIGVYQTEYNGEFRQFAVLELPSGNRVKQPIDADRYAKLKTADKANIIVEEVHDFSDYDLTYAKFRGWAS</sequence>
<organism evidence="2 3">
    <name type="scientific">Paenibacillus protaetiae</name>
    <dbReference type="NCBI Taxonomy" id="2509456"/>
    <lineage>
        <taxon>Bacteria</taxon>
        <taxon>Bacillati</taxon>
        <taxon>Bacillota</taxon>
        <taxon>Bacilli</taxon>
        <taxon>Bacillales</taxon>
        <taxon>Paenibacillaceae</taxon>
        <taxon>Paenibacillus</taxon>
    </lineage>
</organism>
<keyword evidence="1" id="KW-0472">Membrane</keyword>
<dbReference type="KEGG" id="pprt:ET464_08655"/>
<feature type="transmembrane region" description="Helical" evidence="1">
    <location>
        <begin position="20"/>
        <end position="37"/>
    </location>
</feature>
<gene>
    <name evidence="2" type="ORF">ET464_08655</name>
</gene>
<reference evidence="2 3" key="1">
    <citation type="submission" date="2019-01" db="EMBL/GenBank/DDBJ databases">
        <title>Genome sequencing of strain FW100M-2.</title>
        <authorList>
            <person name="Heo J."/>
            <person name="Kim S.-J."/>
            <person name="Kim J.-S."/>
            <person name="Hong S.-B."/>
            <person name="Kwon S.-W."/>
        </authorList>
    </citation>
    <scope>NUCLEOTIDE SEQUENCE [LARGE SCALE GENOMIC DNA]</scope>
    <source>
        <strain evidence="2 3">FW100M-2</strain>
    </source>
</reference>
<name>A0A4P6EXJ3_9BACL</name>
<accession>A0A4P6EXJ3</accession>
<evidence type="ECO:0000313" key="2">
    <source>
        <dbReference type="EMBL" id="QAY66469.1"/>
    </source>
</evidence>
<keyword evidence="1" id="KW-1133">Transmembrane helix</keyword>